<dbReference type="Gene3D" id="3.40.50.1580">
    <property type="entry name" value="Nucleoside phosphorylase domain"/>
    <property type="match status" value="1"/>
</dbReference>
<reference evidence="1" key="1">
    <citation type="submission" date="2014-01" db="EMBL/GenBank/DDBJ databases">
        <authorList>
            <person name="Brown-Elliot B."/>
            <person name="Wallace R."/>
            <person name="Lenaerts A."/>
            <person name="Ordway D."/>
            <person name="DeGroote M.A."/>
            <person name="Parker T."/>
            <person name="Sizemore C."/>
            <person name="Tallon L.J."/>
            <person name="Sadzewicz L.K."/>
            <person name="Sengamalay N."/>
            <person name="Fraser C.M."/>
            <person name="Hine E."/>
            <person name="Shefchek K.A."/>
            <person name="Das S.P."/>
            <person name="Tettelin H."/>
        </authorList>
    </citation>
    <scope>NUCLEOTIDE SEQUENCE [LARGE SCALE GENOMIC DNA]</scope>
    <source>
        <strain evidence="1">4042</strain>
    </source>
</reference>
<accession>X8CAE3</accession>
<proteinExistence type="predicted"/>
<dbReference type="SUPFAM" id="SSF53167">
    <property type="entry name" value="Purine and uridine phosphorylases"/>
    <property type="match status" value="1"/>
</dbReference>
<sequence length="169" mass="18453">MIGGSGFYTFFGADARTINLDTRTAHPALRSPWAPSAGTRLRFCRDTARATNTRPTPCRIERTCGRCARWGAAGVCAVRGRQPDRRARAGTVVVPDQLLDRTHGRADTYFESGGVHASFADPYCPALRAAVTSIPASSTAAPWWWSKARGFPLGRKADGMPRRDARWST</sequence>
<dbReference type="GO" id="GO:0017061">
    <property type="term" value="F:S-methyl-5-thioadenosine phosphorylase activity"/>
    <property type="evidence" value="ECO:0007669"/>
    <property type="project" value="UniProtKB-EC"/>
</dbReference>
<protein>
    <submittedName>
        <fullName evidence="1">5'-methylthioadenosine phosphorylase</fullName>
        <ecNumber evidence="1">2.4.2.28</ecNumber>
    </submittedName>
</protein>
<evidence type="ECO:0000313" key="1">
    <source>
        <dbReference type="EMBL" id="EUA52428.1"/>
    </source>
</evidence>
<gene>
    <name evidence="1" type="ORF">I553_2615</name>
</gene>
<name>X8CAE3_MYCXE</name>
<dbReference type="GO" id="GO:0009116">
    <property type="term" value="P:nucleoside metabolic process"/>
    <property type="evidence" value="ECO:0007669"/>
    <property type="project" value="InterPro"/>
</dbReference>
<dbReference type="EC" id="2.4.2.28" evidence="1"/>
<dbReference type="InterPro" id="IPR035994">
    <property type="entry name" value="Nucleoside_phosphorylase_sf"/>
</dbReference>
<organism evidence="1">
    <name type="scientific">Mycobacterium xenopi 4042</name>
    <dbReference type="NCBI Taxonomy" id="1299334"/>
    <lineage>
        <taxon>Bacteria</taxon>
        <taxon>Bacillati</taxon>
        <taxon>Actinomycetota</taxon>
        <taxon>Actinomycetes</taxon>
        <taxon>Mycobacteriales</taxon>
        <taxon>Mycobacteriaceae</taxon>
        <taxon>Mycobacterium</taxon>
    </lineage>
</organism>
<dbReference type="AlphaFoldDB" id="X8CAE3"/>
<dbReference type="PATRIC" id="fig|1299334.3.peg.3719"/>
<dbReference type="EMBL" id="JAOB01000033">
    <property type="protein sequence ID" value="EUA52428.1"/>
    <property type="molecule type" value="Genomic_DNA"/>
</dbReference>
<keyword evidence="1" id="KW-0808">Transferase</keyword>
<keyword evidence="1" id="KW-0328">Glycosyltransferase</keyword>
<comment type="caution">
    <text evidence="1">The sequence shown here is derived from an EMBL/GenBank/DDBJ whole genome shotgun (WGS) entry which is preliminary data.</text>
</comment>